<dbReference type="RefSeq" id="WP_316973540.1">
    <property type="nucleotide sequence ID" value="NZ_JAWIIJ010000005.1"/>
</dbReference>
<evidence type="ECO:0000259" key="11">
    <source>
        <dbReference type="SMART" id="SM00990"/>
    </source>
</evidence>
<keyword evidence="6" id="KW-0540">Nuclease</keyword>
<evidence type="ECO:0000256" key="9">
    <source>
        <dbReference type="ARBA" id="ARBA00022842"/>
    </source>
</evidence>
<evidence type="ECO:0000256" key="6">
    <source>
        <dbReference type="ARBA" id="ARBA00022722"/>
    </source>
</evidence>
<dbReference type="PANTHER" id="PTHR15749">
    <property type="entry name" value="FANCONI-ASSOCIATED NUCLEASE 1"/>
    <property type="match status" value="1"/>
</dbReference>
<keyword evidence="8" id="KW-0378">Hydrolase</keyword>
<keyword evidence="7" id="KW-0479">Metal-binding</keyword>
<protein>
    <recommendedName>
        <fullName evidence="5">phosphodiesterase I</fullName>
        <ecNumber evidence="5">3.1.4.1</ecNumber>
    </recommendedName>
</protein>
<dbReference type="PANTHER" id="PTHR15749:SF4">
    <property type="entry name" value="FANCONI-ASSOCIATED NUCLEASE 1"/>
    <property type="match status" value="1"/>
</dbReference>
<reference evidence="12 13" key="1">
    <citation type="submission" date="2023-10" db="EMBL/GenBank/DDBJ databases">
        <title>Characteristics and mechanism of a salt-tolerant marine origin heterotrophic nitrifying- aerobic denitrifying bacteria Marinobacter xestospongiae HN1.</title>
        <authorList>
            <person name="Qi R."/>
        </authorList>
    </citation>
    <scope>NUCLEOTIDE SEQUENCE [LARGE SCALE GENOMIC DNA]</scope>
    <source>
        <strain evidence="12 13">HN1</strain>
    </source>
</reference>
<dbReference type="EC" id="3.1.4.1" evidence="5"/>
<evidence type="ECO:0000256" key="4">
    <source>
        <dbReference type="ARBA" id="ARBA00005533"/>
    </source>
</evidence>
<feature type="domain" description="VRR-NUC" evidence="11">
    <location>
        <begin position="441"/>
        <end position="555"/>
    </location>
</feature>
<comment type="cofactor">
    <cofactor evidence="2">
        <name>Mn(2+)</name>
        <dbReference type="ChEBI" id="CHEBI:29035"/>
    </cofactor>
</comment>
<evidence type="ECO:0000256" key="2">
    <source>
        <dbReference type="ARBA" id="ARBA00001936"/>
    </source>
</evidence>
<evidence type="ECO:0000256" key="5">
    <source>
        <dbReference type="ARBA" id="ARBA00012029"/>
    </source>
</evidence>
<dbReference type="InterPro" id="IPR011856">
    <property type="entry name" value="tRNA_endonuc-like_dom_sf"/>
</dbReference>
<comment type="similarity">
    <text evidence="4">Belongs to the FAN1 family.</text>
</comment>
<evidence type="ECO:0000256" key="8">
    <source>
        <dbReference type="ARBA" id="ARBA00022801"/>
    </source>
</evidence>
<gene>
    <name evidence="12" type="ORF">RYS15_09225</name>
</gene>
<evidence type="ECO:0000256" key="1">
    <source>
        <dbReference type="ARBA" id="ARBA00000983"/>
    </source>
</evidence>
<proteinExistence type="inferred from homology"/>
<keyword evidence="10" id="KW-0464">Manganese</keyword>
<dbReference type="Proteomes" id="UP001269819">
    <property type="component" value="Unassembled WGS sequence"/>
</dbReference>
<evidence type="ECO:0000256" key="3">
    <source>
        <dbReference type="ARBA" id="ARBA00001946"/>
    </source>
</evidence>
<evidence type="ECO:0000256" key="10">
    <source>
        <dbReference type="ARBA" id="ARBA00023211"/>
    </source>
</evidence>
<dbReference type="Pfam" id="PF21315">
    <property type="entry name" value="FAN1_HTH"/>
    <property type="match status" value="1"/>
</dbReference>
<accession>A0ABU3VX64</accession>
<dbReference type="InterPro" id="IPR033315">
    <property type="entry name" value="Fan1-like"/>
</dbReference>
<dbReference type="EMBL" id="JAWIIJ010000005">
    <property type="protein sequence ID" value="MDV2078867.1"/>
    <property type="molecule type" value="Genomic_DNA"/>
</dbReference>
<comment type="catalytic activity">
    <reaction evidence="1">
        <text>Hydrolytically removes 5'-nucleotides successively from the 3'-hydroxy termini of 3'-hydroxy-terminated oligonucleotides.</text>
        <dbReference type="EC" id="3.1.4.1"/>
    </reaction>
</comment>
<organism evidence="12 13">
    <name type="scientific">Marinobacter xestospongiae</name>
    <dbReference type="NCBI Taxonomy" id="994319"/>
    <lineage>
        <taxon>Bacteria</taxon>
        <taxon>Pseudomonadati</taxon>
        <taxon>Pseudomonadota</taxon>
        <taxon>Gammaproteobacteria</taxon>
        <taxon>Pseudomonadales</taxon>
        <taxon>Marinobacteraceae</taxon>
        <taxon>Marinobacter</taxon>
    </lineage>
</organism>
<keyword evidence="13" id="KW-1185">Reference proteome</keyword>
<keyword evidence="9" id="KW-0460">Magnesium</keyword>
<evidence type="ECO:0000313" key="12">
    <source>
        <dbReference type="EMBL" id="MDV2078867.1"/>
    </source>
</evidence>
<name>A0ABU3VX64_9GAMM</name>
<dbReference type="InterPro" id="IPR049125">
    <property type="entry name" value="FAN1-like_WH"/>
</dbReference>
<dbReference type="InterPro" id="IPR014883">
    <property type="entry name" value="VRR_NUC"/>
</dbReference>
<dbReference type="SMART" id="SM00990">
    <property type="entry name" value="VRR_NUC"/>
    <property type="match status" value="1"/>
</dbReference>
<evidence type="ECO:0000256" key="7">
    <source>
        <dbReference type="ARBA" id="ARBA00022723"/>
    </source>
</evidence>
<comment type="caution">
    <text evidence="12">The sequence shown here is derived from an EMBL/GenBank/DDBJ whole genome shotgun (WGS) entry which is preliminary data.</text>
</comment>
<comment type="cofactor">
    <cofactor evidence="3">
        <name>Mg(2+)</name>
        <dbReference type="ChEBI" id="CHEBI:18420"/>
    </cofactor>
</comment>
<dbReference type="Gene3D" id="3.40.1350.10">
    <property type="match status" value="1"/>
</dbReference>
<dbReference type="Pfam" id="PF08774">
    <property type="entry name" value="VRR_NUC"/>
    <property type="match status" value="1"/>
</dbReference>
<sequence>MTPSNPGHEQAPAPADLADPLYYLHNFDTLVAWVREHHDDLLTADERRRLDRLADLSTAARALLVRLVMRRGHCFRADRLSYPELDAAIDDLIQELTAGNWLLRDPELPLADAARLQTLAELRQRWLGRPEADGLTRALGKQVLVDALGKRFPQPARASSWGLPDTVALTTPELFDRLRLLFFGNLYQDWSDFVVVELGHYRYEPVPLTPALRAVTQRQHLDDYLTLQQCRELLETHPAREVWPQLPACDRDNPWLMARYHSLLFELGILAERQGDPELALTALADSGHREARLRQGRLLERQQALESAWTLATDALTAPRTDSERRGMQRLARRLARKLSRAAPAAPAQPELQQWSLALPLSDQPVEAAVAGHLTGPDVTVHHTENRLFTALFGLLCWDAIFLPVPGAFFHPFQMAPADLNHPDFVRRRQSEFERCLAGLADDSYQHRIRQTWHRKAGTRNPFVHWPTLSESLLDEAFACIPARHLHALFSHLLRDLKEHRRGLPDLICLDRRRQRYQLVEVKGPGDRLQDHQRQWLEFFARQGIPASVCHLSWLDHGDCA</sequence>
<evidence type="ECO:0000313" key="13">
    <source>
        <dbReference type="Proteomes" id="UP001269819"/>
    </source>
</evidence>